<name>A0A398CMC9_9BACL</name>
<evidence type="ECO:0000313" key="1">
    <source>
        <dbReference type="EMBL" id="RIE03605.1"/>
    </source>
</evidence>
<dbReference type="Proteomes" id="UP000266340">
    <property type="component" value="Unassembled WGS sequence"/>
</dbReference>
<comment type="caution">
    <text evidence="1">The sequence shown here is derived from an EMBL/GenBank/DDBJ whole genome shotgun (WGS) entry which is preliminary data.</text>
</comment>
<proteinExistence type="predicted"/>
<protein>
    <submittedName>
        <fullName evidence="1">Uncharacterized protein</fullName>
    </submittedName>
</protein>
<keyword evidence="2" id="KW-1185">Reference proteome</keyword>
<dbReference type="AlphaFoldDB" id="A0A398CMC9"/>
<gene>
    <name evidence="1" type="ORF">D3H35_10725</name>
</gene>
<dbReference type="EMBL" id="QXJM01000035">
    <property type="protein sequence ID" value="RIE03605.1"/>
    <property type="molecule type" value="Genomic_DNA"/>
</dbReference>
<organism evidence="1 2">
    <name type="scientific">Cohnella faecalis</name>
    <dbReference type="NCBI Taxonomy" id="2315694"/>
    <lineage>
        <taxon>Bacteria</taxon>
        <taxon>Bacillati</taxon>
        <taxon>Bacillota</taxon>
        <taxon>Bacilli</taxon>
        <taxon>Bacillales</taxon>
        <taxon>Paenibacillaceae</taxon>
        <taxon>Cohnella</taxon>
    </lineage>
</organism>
<evidence type="ECO:0000313" key="2">
    <source>
        <dbReference type="Proteomes" id="UP000266340"/>
    </source>
</evidence>
<accession>A0A398CMC9</accession>
<sequence length="80" mass="9299">MYRYKVLFRHVDGTERPLSLQSPDIIERGDVVEILPRELYSIVPVPIQALNFPWERYSHVEFGRNTRIPSIGSAKRTALC</sequence>
<reference evidence="1 2" key="1">
    <citation type="submission" date="2018-09" db="EMBL/GenBank/DDBJ databases">
        <title>Cohnella cavernae sp. nov., isolated from a karst cave.</title>
        <authorList>
            <person name="Zhu H."/>
        </authorList>
    </citation>
    <scope>NUCLEOTIDE SEQUENCE [LARGE SCALE GENOMIC DNA]</scope>
    <source>
        <strain evidence="1 2">K2E09-144</strain>
    </source>
</reference>